<dbReference type="EMBL" id="LS483254">
    <property type="protein sequence ID" value="SQD92757.1"/>
    <property type="molecule type" value="Genomic_DNA"/>
</dbReference>
<accession>A0A2X3K6A1</accession>
<reference evidence="7" key="1">
    <citation type="submission" date="2018-05" db="EMBL/GenBank/DDBJ databases">
        <authorList>
            <person name="Hao L."/>
        </authorList>
    </citation>
    <scope>NUCLEOTIDE SEQUENCE [LARGE SCALE GENOMIC DNA]</scope>
</reference>
<evidence type="ECO:0000259" key="4">
    <source>
        <dbReference type="PROSITE" id="PS51077"/>
    </source>
</evidence>
<dbReference type="Proteomes" id="UP000249818">
    <property type="component" value="Chromosome BARAN1"/>
</dbReference>
<evidence type="ECO:0000259" key="5">
    <source>
        <dbReference type="PROSITE" id="PS51078"/>
    </source>
</evidence>
<dbReference type="CDD" id="cd00090">
    <property type="entry name" value="HTH_ARSR"/>
    <property type="match status" value="1"/>
</dbReference>
<protein>
    <submittedName>
        <fullName evidence="6">Transcriptional regulator, IclR family</fullName>
    </submittedName>
</protein>
<evidence type="ECO:0000256" key="1">
    <source>
        <dbReference type="ARBA" id="ARBA00023015"/>
    </source>
</evidence>
<proteinExistence type="predicted"/>
<sequence length="249" mass="26475">MNTLDKALRILTLLGESRCELSAADIARSLALPRSTAYRHILALKSQGLVEEDPGTGRLRLGARLLQLAGGVRRQGLVEVALPQMERLVAETGETVILAGLHGTSGICLERVEGHHALRVSHERGAIFPLHAGATGKVLLAYLPREDQERIIAQGLPRFTATTITAPGELRAELATIRRLGYAESDGEVIPYTYGLAAPILTGADRIVAALGASAPSTRLDAKSKGPFLKELSATARAIARELVGQDAN</sequence>
<dbReference type="InterPro" id="IPR029016">
    <property type="entry name" value="GAF-like_dom_sf"/>
</dbReference>
<feature type="domain" description="HTH iclR-type" evidence="4">
    <location>
        <begin position="1"/>
        <end position="63"/>
    </location>
</feature>
<dbReference type="OrthoDB" id="4474362at2"/>
<dbReference type="PANTHER" id="PTHR30136:SF35">
    <property type="entry name" value="HTH-TYPE TRANSCRIPTIONAL REGULATOR RV1719"/>
    <property type="match status" value="1"/>
</dbReference>
<dbReference type="GO" id="GO:0003677">
    <property type="term" value="F:DNA binding"/>
    <property type="evidence" value="ECO:0007669"/>
    <property type="project" value="UniProtKB-KW"/>
</dbReference>
<dbReference type="RefSeq" id="WP_122030937.1">
    <property type="nucleotide sequence ID" value="NZ_LS483254.1"/>
</dbReference>
<dbReference type="FunFam" id="1.10.10.10:FF:000056">
    <property type="entry name" value="IclR family transcriptional regulator"/>
    <property type="match status" value="1"/>
</dbReference>
<dbReference type="AlphaFoldDB" id="A0A2X3K6A1"/>
<keyword evidence="3" id="KW-0804">Transcription</keyword>
<name>A0A2X3K6A1_9BACT</name>
<gene>
    <name evidence="6" type="ORF">BARAN1_0733</name>
</gene>
<dbReference type="SUPFAM" id="SSF46785">
    <property type="entry name" value="Winged helix' DNA-binding domain"/>
    <property type="match status" value="1"/>
</dbReference>
<dbReference type="Pfam" id="PF01614">
    <property type="entry name" value="IclR_C"/>
    <property type="match status" value="1"/>
</dbReference>
<dbReference type="Pfam" id="PF09339">
    <property type="entry name" value="HTH_IclR"/>
    <property type="match status" value="1"/>
</dbReference>
<dbReference type="PROSITE" id="PS51078">
    <property type="entry name" value="ICLR_ED"/>
    <property type="match status" value="1"/>
</dbReference>
<evidence type="ECO:0000256" key="3">
    <source>
        <dbReference type="ARBA" id="ARBA00023163"/>
    </source>
</evidence>
<dbReference type="InterPro" id="IPR011991">
    <property type="entry name" value="ArsR-like_HTH"/>
</dbReference>
<dbReference type="InterPro" id="IPR050707">
    <property type="entry name" value="HTH_MetabolicPath_Reg"/>
</dbReference>
<feature type="domain" description="IclR-ED" evidence="5">
    <location>
        <begin position="64"/>
        <end position="245"/>
    </location>
</feature>
<evidence type="ECO:0000313" key="6">
    <source>
        <dbReference type="EMBL" id="SQD92757.1"/>
    </source>
</evidence>
<dbReference type="Gene3D" id="1.10.10.10">
    <property type="entry name" value="Winged helix-like DNA-binding domain superfamily/Winged helix DNA-binding domain"/>
    <property type="match status" value="1"/>
</dbReference>
<keyword evidence="1" id="KW-0805">Transcription regulation</keyword>
<dbReference type="InterPro" id="IPR036390">
    <property type="entry name" value="WH_DNA-bd_sf"/>
</dbReference>
<keyword evidence="2" id="KW-0238">DNA-binding</keyword>
<dbReference type="Gene3D" id="3.30.450.40">
    <property type="match status" value="1"/>
</dbReference>
<dbReference type="GO" id="GO:0045892">
    <property type="term" value="P:negative regulation of DNA-templated transcription"/>
    <property type="evidence" value="ECO:0007669"/>
    <property type="project" value="TreeGrafter"/>
</dbReference>
<keyword evidence="7" id="KW-1185">Reference proteome</keyword>
<dbReference type="GO" id="GO:0003700">
    <property type="term" value="F:DNA-binding transcription factor activity"/>
    <property type="evidence" value="ECO:0007669"/>
    <property type="project" value="TreeGrafter"/>
</dbReference>
<dbReference type="PANTHER" id="PTHR30136">
    <property type="entry name" value="HELIX-TURN-HELIX TRANSCRIPTIONAL REGULATOR, ICLR FAMILY"/>
    <property type="match status" value="1"/>
</dbReference>
<dbReference type="InterPro" id="IPR005471">
    <property type="entry name" value="Tscrpt_reg_IclR_N"/>
</dbReference>
<dbReference type="InterPro" id="IPR036388">
    <property type="entry name" value="WH-like_DNA-bd_sf"/>
</dbReference>
<dbReference type="InterPro" id="IPR014757">
    <property type="entry name" value="Tscrpt_reg_IclR_C"/>
</dbReference>
<dbReference type="PROSITE" id="PS51077">
    <property type="entry name" value="HTH_ICLR"/>
    <property type="match status" value="1"/>
</dbReference>
<evidence type="ECO:0000313" key="7">
    <source>
        <dbReference type="Proteomes" id="UP000249818"/>
    </source>
</evidence>
<dbReference type="SUPFAM" id="SSF55781">
    <property type="entry name" value="GAF domain-like"/>
    <property type="match status" value="1"/>
</dbReference>
<dbReference type="SMART" id="SM00346">
    <property type="entry name" value="HTH_ICLR"/>
    <property type="match status" value="1"/>
</dbReference>
<organism evidence="6 7">
    <name type="scientific">Candidatus Bipolaricaulis anaerobius</name>
    <dbReference type="NCBI Taxonomy" id="2026885"/>
    <lineage>
        <taxon>Bacteria</taxon>
        <taxon>Candidatus Bipolaricaulota</taxon>
        <taxon>Candidatus Bipolaricaulia</taxon>
        <taxon>Candidatus Bipolaricaulales</taxon>
        <taxon>Candidatus Bipolaricaulaceae</taxon>
        <taxon>Candidatus Bipolaricaulis</taxon>
    </lineage>
</organism>
<dbReference type="KEGG" id="bana:BARAN1_0733"/>
<evidence type="ECO:0000256" key="2">
    <source>
        <dbReference type="ARBA" id="ARBA00023125"/>
    </source>
</evidence>